<reference evidence="3 4" key="1">
    <citation type="submission" date="2016-10" db="EMBL/GenBank/DDBJ databases">
        <authorList>
            <person name="de Groot N.N."/>
        </authorList>
    </citation>
    <scope>NUCLEOTIDE SEQUENCE [LARGE SCALE GENOMIC DNA]</scope>
    <source>
        <strain evidence="3 4">Nm110</strain>
    </source>
</reference>
<accession>A0A1H2YQP2</accession>
<name>A0A1H2YQP2_9PROT</name>
<dbReference type="EMBL" id="FNNH01000056">
    <property type="protein sequence ID" value="SDX07563.1"/>
    <property type="molecule type" value="Genomic_DNA"/>
</dbReference>
<feature type="signal peptide" evidence="1">
    <location>
        <begin position="1"/>
        <end position="23"/>
    </location>
</feature>
<dbReference type="InterPro" id="IPR029052">
    <property type="entry name" value="Metallo-depent_PP-like"/>
</dbReference>
<dbReference type="Pfam" id="PF00149">
    <property type="entry name" value="Metallophos"/>
    <property type="match status" value="1"/>
</dbReference>
<dbReference type="Gene3D" id="3.60.21.10">
    <property type="match status" value="1"/>
</dbReference>
<evidence type="ECO:0000313" key="4">
    <source>
        <dbReference type="Proteomes" id="UP000183454"/>
    </source>
</evidence>
<organism evidence="3 4">
    <name type="scientific">Nitrosomonas communis</name>
    <dbReference type="NCBI Taxonomy" id="44574"/>
    <lineage>
        <taxon>Bacteria</taxon>
        <taxon>Pseudomonadati</taxon>
        <taxon>Pseudomonadota</taxon>
        <taxon>Betaproteobacteria</taxon>
        <taxon>Nitrosomonadales</taxon>
        <taxon>Nitrosomonadaceae</taxon>
        <taxon>Nitrosomonas</taxon>
    </lineage>
</organism>
<evidence type="ECO:0000256" key="1">
    <source>
        <dbReference type="SAM" id="SignalP"/>
    </source>
</evidence>
<feature type="chain" id="PRO_5010360715" evidence="1">
    <location>
        <begin position="24"/>
        <end position="332"/>
    </location>
</feature>
<gene>
    <name evidence="3" type="ORF">SAMN05421882_10569</name>
</gene>
<evidence type="ECO:0000313" key="3">
    <source>
        <dbReference type="EMBL" id="SDX07563.1"/>
    </source>
</evidence>
<dbReference type="RefSeq" id="WP_074668036.1">
    <property type="nucleotide sequence ID" value="NZ_FNNH01000056.1"/>
</dbReference>
<dbReference type="SUPFAM" id="SSF56300">
    <property type="entry name" value="Metallo-dependent phosphatases"/>
    <property type="match status" value="1"/>
</dbReference>
<dbReference type="AlphaFoldDB" id="A0A1H2YQP2"/>
<keyword evidence="1" id="KW-0732">Signal</keyword>
<feature type="domain" description="Calcineurin-like phosphoesterase" evidence="2">
    <location>
        <begin position="38"/>
        <end position="146"/>
    </location>
</feature>
<dbReference type="Proteomes" id="UP000183454">
    <property type="component" value="Unassembled WGS sequence"/>
</dbReference>
<dbReference type="GO" id="GO:0016787">
    <property type="term" value="F:hydrolase activity"/>
    <property type="evidence" value="ECO:0007669"/>
    <property type="project" value="InterPro"/>
</dbReference>
<evidence type="ECO:0000259" key="2">
    <source>
        <dbReference type="Pfam" id="PF00149"/>
    </source>
</evidence>
<proteinExistence type="predicted"/>
<protein>
    <submittedName>
        <fullName evidence="3">Calcineurin-like phosphoesterase</fullName>
    </submittedName>
</protein>
<sequence length="332" mass="38063">MVQFRFCIISALLLVFFSAIVSAQSSGTESEDVKPFEFALIGDMPYANADFRKFDRLIKEINADQKLAWVLHAGDIKTGLSPCSDELLRDRLKRFQQFQLPFILTPGDNEWTDCHRFTAGSYHPLERLAYLRKLFYPQPGVSLGQSTMTVTTQSRDADFSEFVENIRWKKNRVIFATLHIVGSNNGLLPFSARTQADDDEVKRRINAALFWIKQTFTEARESNAHGVFLLFQANPRFELAKDNDKRLGFEEILNLLEQESVEFGKPIMLAHGDSHHFRLDKPLFSSGAGKKHIENVTRVETFGNRDIHWVRVVVDPNSPEVFTVHKQIVEKN</sequence>
<dbReference type="InterPro" id="IPR004843">
    <property type="entry name" value="Calcineurin-like_PHP"/>
</dbReference>